<comment type="caution">
    <text evidence="2">The sequence shown here is derived from an EMBL/GenBank/DDBJ whole genome shotgun (WGS) entry which is preliminary data.</text>
</comment>
<protein>
    <submittedName>
        <fullName evidence="2">Uncharacterized protein</fullName>
    </submittedName>
</protein>
<dbReference type="AlphaFoldDB" id="A0AAI9X752"/>
<evidence type="ECO:0000313" key="3">
    <source>
        <dbReference type="Proteomes" id="UP001227192"/>
    </source>
</evidence>
<accession>A0AAI9X752</accession>
<feature type="region of interest" description="Disordered" evidence="1">
    <location>
        <begin position="187"/>
        <end position="216"/>
    </location>
</feature>
<gene>
    <name evidence="2" type="ORF">VN97_g6967</name>
</gene>
<keyword evidence="3" id="KW-1185">Reference proteome</keyword>
<dbReference type="EMBL" id="LACB01000212">
    <property type="protein sequence ID" value="KAJ9486375.1"/>
    <property type="molecule type" value="Genomic_DNA"/>
</dbReference>
<sequence length="216" mass="23939">MRSLLRHRTHHLSKGLLLEIQLQSTTIRLRMPSFTSMNMECIQSLSKARLTFGLILALHPPPSVEDGLDGIAFAPANLPLDLSSPTTLEHRVLENNALNINVLSDDHSFHIPSYYPLPNPDTFELTDDDDDAEMAGSLGRFVEAQREDNGVHFEAGGSGALVEPQFASRQVVNQDFRLDFAHLDLVPDGSPNPNYVPTTRDRSSDLDAASRRSTPR</sequence>
<organism evidence="2 3">
    <name type="scientific">Penicillium thymicola</name>
    <dbReference type="NCBI Taxonomy" id="293382"/>
    <lineage>
        <taxon>Eukaryota</taxon>
        <taxon>Fungi</taxon>
        <taxon>Dikarya</taxon>
        <taxon>Ascomycota</taxon>
        <taxon>Pezizomycotina</taxon>
        <taxon>Eurotiomycetes</taxon>
        <taxon>Eurotiomycetidae</taxon>
        <taxon>Eurotiales</taxon>
        <taxon>Aspergillaceae</taxon>
        <taxon>Penicillium</taxon>
    </lineage>
</organism>
<dbReference type="Proteomes" id="UP001227192">
    <property type="component" value="Unassembled WGS sequence"/>
</dbReference>
<evidence type="ECO:0000256" key="1">
    <source>
        <dbReference type="SAM" id="MobiDB-lite"/>
    </source>
</evidence>
<reference evidence="2" key="1">
    <citation type="submission" date="2015-06" db="EMBL/GenBank/DDBJ databases">
        <authorList>
            <person name="Nguyen H."/>
        </authorList>
    </citation>
    <scope>NUCLEOTIDE SEQUENCE</scope>
    <source>
        <strain evidence="2">DAOM 180753</strain>
    </source>
</reference>
<feature type="compositionally biased region" description="Basic and acidic residues" evidence="1">
    <location>
        <begin position="199"/>
        <end position="210"/>
    </location>
</feature>
<name>A0AAI9X752_PENTH</name>
<reference evidence="2" key="2">
    <citation type="journal article" date="2016" name="Fungal Biol.">
        <title>Ochratoxin A production by Penicillium thymicola.</title>
        <authorList>
            <person name="Nguyen H.D.T."/>
            <person name="McMullin D.R."/>
            <person name="Ponomareva E."/>
            <person name="Riley R."/>
            <person name="Pomraning K.R."/>
            <person name="Baker S.E."/>
            <person name="Seifert K.A."/>
        </authorList>
    </citation>
    <scope>NUCLEOTIDE SEQUENCE</scope>
    <source>
        <strain evidence="2">DAOM 180753</strain>
    </source>
</reference>
<proteinExistence type="predicted"/>
<evidence type="ECO:0000313" key="2">
    <source>
        <dbReference type="EMBL" id="KAJ9486375.1"/>
    </source>
</evidence>